<evidence type="ECO:0000256" key="6">
    <source>
        <dbReference type="ARBA" id="ARBA00023136"/>
    </source>
</evidence>
<comment type="subcellular location">
    <subcellularLocation>
        <location evidence="1">Cell membrane</location>
        <topology evidence="1">Multi-pass membrane protein</topology>
    </subcellularLocation>
</comment>
<keyword evidence="10" id="KW-1185">Reference proteome</keyword>
<feature type="transmembrane region" description="Helical" evidence="7">
    <location>
        <begin position="272"/>
        <end position="293"/>
    </location>
</feature>
<feature type="transmembrane region" description="Helical" evidence="7">
    <location>
        <begin position="207"/>
        <end position="225"/>
    </location>
</feature>
<dbReference type="PROSITE" id="PS50850">
    <property type="entry name" value="MFS"/>
    <property type="match status" value="1"/>
</dbReference>
<name>A0A0K1JPZ3_9MICO</name>
<keyword evidence="3" id="KW-1003">Cell membrane</keyword>
<feature type="transmembrane region" description="Helical" evidence="7">
    <location>
        <begin position="20"/>
        <end position="45"/>
    </location>
</feature>
<dbReference type="PANTHER" id="PTHR42718">
    <property type="entry name" value="MAJOR FACILITATOR SUPERFAMILY MULTIDRUG TRANSPORTER MFSC"/>
    <property type="match status" value="1"/>
</dbReference>
<dbReference type="GO" id="GO:0022857">
    <property type="term" value="F:transmembrane transporter activity"/>
    <property type="evidence" value="ECO:0007669"/>
    <property type="project" value="InterPro"/>
</dbReference>
<sequence length="504" mass="51744">MAPLTSRAAEPSPRARDRLVLAGICWCTILVVGFVASINLAVPMLASSVLRPSSSQLLWIVDAYVVVFACLVIPAGALGDRYGRKGVLIAGLLIFAAGAGVSALAGDVAVMLVGRAATGLGAACVLPNGLAVLIHATEPRRRSHALAIWAAMSGVGGVVGNVGGGTFLSVGTWRWLFAAVIPVALIGAIWVALAAPRTDRHHRSLDLPGAVLLTLSTLALLMGIIEGPERGWASAPVIGAFVACLVLLAAWLRTELRSAQPLLDPRLFRVPALRAACSGMLIVFFGVFGLFYLNASLMQYGRGFSVLEAGLGVVPLTVPLLAGARYVPSLVARAGERLVLATAFGVIGIGLFGLATAIDESYAAYGAWLVLVGAGVTLALPSLTSVIAHALPPHQAGVAGGLQATTRELGSALGVAVVGSLLTSGFVHHMTSELPDVRVAEHAPRTVAEALATTTRPHHGEVISAYSSSAGTALKVVALIVLVAGVLVIAEMTWARRGERASGA</sequence>
<feature type="transmembrane region" description="Helical" evidence="7">
    <location>
        <begin position="338"/>
        <end position="358"/>
    </location>
</feature>
<protein>
    <submittedName>
        <fullName evidence="9">MFS transporter</fullName>
    </submittedName>
</protein>
<dbReference type="InterPro" id="IPR011701">
    <property type="entry name" value="MFS"/>
</dbReference>
<proteinExistence type="predicted"/>
<evidence type="ECO:0000313" key="10">
    <source>
        <dbReference type="Proteomes" id="UP000066480"/>
    </source>
</evidence>
<feature type="transmembrane region" description="Helical" evidence="7">
    <location>
        <begin position="57"/>
        <end position="79"/>
    </location>
</feature>
<feature type="transmembrane region" description="Helical" evidence="7">
    <location>
        <begin position="231"/>
        <end position="252"/>
    </location>
</feature>
<feature type="transmembrane region" description="Helical" evidence="7">
    <location>
        <begin position="364"/>
        <end position="388"/>
    </location>
</feature>
<evidence type="ECO:0000259" key="8">
    <source>
        <dbReference type="PROSITE" id="PS50850"/>
    </source>
</evidence>
<dbReference type="InterPro" id="IPR036259">
    <property type="entry name" value="MFS_trans_sf"/>
</dbReference>
<dbReference type="InterPro" id="IPR020846">
    <property type="entry name" value="MFS_dom"/>
</dbReference>
<gene>
    <name evidence="9" type="ORF">VV02_09280</name>
</gene>
<dbReference type="Pfam" id="PF07690">
    <property type="entry name" value="MFS_1"/>
    <property type="match status" value="1"/>
</dbReference>
<dbReference type="STRING" id="571913.VV02_09280"/>
<evidence type="ECO:0000256" key="4">
    <source>
        <dbReference type="ARBA" id="ARBA00022692"/>
    </source>
</evidence>
<feature type="transmembrane region" description="Helical" evidence="7">
    <location>
        <begin position="112"/>
        <end position="134"/>
    </location>
</feature>
<feature type="transmembrane region" description="Helical" evidence="7">
    <location>
        <begin position="175"/>
        <end position="195"/>
    </location>
</feature>
<keyword evidence="6 7" id="KW-0472">Membrane</keyword>
<dbReference type="Gene3D" id="1.20.1250.20">
    <property type="entry name" value="MFS general substrate transporter like domains"/>
    <property type="match status" value="1"/>
</dbReference>
<accession>A0A0K1JPZ3</accession>
<dbReference type="KEGG" id="lmoi:VV02_09280"/>
<evidence type="ECO:0000256" key="7">
    <source>
        <dbReference type="SAM" id="Phobius"/>
    </source>
</evidence>
<evidence type="ECO:0000313" key="9">
    <source>
        <dbReference type="EMBL" id="AKU18779.1"/>
    </source>
</evidence>
<keyword evidence="2" id="KW-0813">Transport</keyword>
<dbReference type="AlphaFoldDB" id="A0A0K1JPZ3"/>
<feature type="transmembrane region" description="Helical" evidence="7">
    <location>
        <begin position="305"/>
        <end position="326"/>
    </location>
</feature>
<dbReference type="Proteomes" id="UP000066480">
    <property type="component" value="Chromosome"/>
</dbReference>
<dbReference type="CDD" id="cd17321">
    <property type="entry name" value="MFS_MMR_MDR_like"/>
    <property type="match status" value="1"/>
</dbReference>
<dbReference type="SUPFAM" id="SSF103473">
    <property type="entry name" value="MFS general substrate transporter"/>
    <property type="match status" value="1"/>
</dbReference>
<keyword evidence="5 7" id="KW-1133">Transmembrane helix</keyword>
<feature type="transmembrane region" description="Helical" evidence="7">
    <location>
        <begin position="86"/>
        <end position="106"/>
    </location>
</feature>
<dbReference type="GO" id="GO:0005886">
    <property type="term" value="C:plasma membrane"/>
    <property type="evidence" value="ECO:0007669"/>
    <property type="project" value="UniProtKB-SubCell"/>
</dbReference>
<evidence type="ECO:0000256" key="5">
    <source>
        <dbReference type="ARBA" id="ARBA00022989"/>
    </source>
</evidence>
<evidence type="ECO:0000256" key="3">
    <source>
        <dbReference type="ARBA" id="ARBA00022475"/>
    </source>
</evidence>
<feature type="transmembrane region" description="Helical" evidence="7">
    <location>
        <begin position="472"/>
        <end position="490"/>
    </location>
</feature>
<keyword evidence="4 7" id="KW-0812">Transmembrane</keyword>
<feature type="transmembrane region" description="Helical" evidence="7">
    <location>
        <begin position="146"/>
        <end position="169"/>
    </location>
</feature>
<dbReference type="EMBL" id="CP011112">
    <property type="protein sequence ID" value="AKU18779.1"/>
    <property type="molecule type" value="Genomic_DNA"/>
</dbReference>
<evidence type="ECO:0000256" key="1">
    <source>
        <dbReference type="ARBA" id="ARBA00004651"/>
    </source>
</evidence>
<feature type="domain" description="Major facilitator superfamily (MFS) profile" evidence="8">
    <location>
        <begin position="1"/>
        <end position="496"/>
    </location>
</feature>
<reference evidence="9 10" key="1">
    <citation type="submission" date="2015-03" db="EMBL/GenBank/DDBJ databases">
        <title>Luteipulveratus halotolerans sp. nov., a novel actinobacterium (Dermacoccaceae) from Sarawak, Malaysia.</title>
        <authorList>
            <person name="Juboi H."/>
            <person name="Basik A."/>
            <person name="Shamsul S.S."/>
            <person name="Arnold P."/>
            <person name="Schmitt E.K."/>
            <person name="Sanglier J.-J."/>
            <person name="Yeo T."/>
        </authorList>
    </citation>
    <scope>NUCLEOTIDE SEQUENCE [LARGE SCALE GENOMIC DNA]</scope>
    <source>
        <strain evidence="9 10">MN07-A0370</strain>
    </source>
</reference>
<feature type="transmembrane region" description="Helical" evidence="7">
    <location>
        <begin position="409"/>
        <end position="427"/>
    </location>
</feature>
<organism evidence="9 10">
    <name type="scientific">Luteipulveratus mongoliensis</name>
    <dbReference type="NCBI Taxonomy" id="571913"/>
    <lineage>
        <taxon>Bacteria</taxon>
        <taxon>Bacillati</taxon>
        <taxon>Actinomycetota</taxon>
        <taxon>Actinomycetes</taxon>
        <taxon>Micrococcales</taxon>
        <taxon>Dermacoccaceae</taxon>
        <taxon>Luteipulveratus</taxon>
    </lineage>
</organism>
<dbReference type="PANTHER" id="PTHR42718:SF46">
    <property type="entry name" value="BLR6921 PROTEIN"/>
    <property type="match status" value="1"/>
</dbReference>
<evidence type="ECO:0000256" key="2">
    <source>
        <dbReference type="ARBA" id="ARBA00022448"/>
    </source>
</evidence>
<dbReference type="PATRIC" id="fig|571913.6.peg.1893"/>